<reference evidence="2 3" key="1">
    <citation type="journal article" date="2014" name="Int. J. Syst. Evol. Microbiol.">
        <title>Complete genome sequence of Corynebacterium casei LMG S-19264T (=DSM 44701T), isolated from a smear-ripened cheese.</title>
        <authorList>
            <consortium name="US DOE Joint Genome Institute (JGI-PGF)"/>
            <person name="Walter F."/>
            <person name="Albersmeier A."/>
            <person name="Kalinowski J."/>
            <person name="Ruckert C."/>
        </authorList>
    </citation>
    <scope>NUCLEOTIDE SEQUENCE [LARGE SCALE GENOMIC DNA]</scope>
    <source>
        <strain evidence="2 3">JCM 4677</strain>
    </source>
</reference>
<organism evidence="2 3">
    <name type="scientific">Streptomyces aurantiacus</name>
    <dbReference type="NCBI Taxonomy" id="47760"/>
    <lineage>
        <taxon>Bacteria</taxon>
        <taxon>Bacillati</taxon>
        <taxon>Actinomycetota</taxon>
        <taxon>Actinomycetes</taxon>
        <taxon>Kitasatosporales</taxon>
        <taxon>Streptomycetaceae</taxon>
        <taxon>Streptomyces</taxon>
        <taxon>Streptomyces aurantiacus group</taxon>
    </lineage>
</organism>
<evidence type="ECO:0000313" key="2">
    <source>
        <dbReference type="EMBL" id="BCL26118.1"/>
    </source>
</evidence>
<dbReference type="Proteomes" id="UP000516444">
    <property type="component" value="Chromosome"/>
</dbReference>
<sequence length="139" mass="15131">MEERAAARAGEFVHLSRSAAWRIRTRTQRVTSEKQLYVYLVACDVPEKAFPAWAQTCNRAAAGAQTRRARTAGSARPMAANSRRSSPATARRRSSTARTVPRGETPVERPMPTATCHQVSRIRHATIIAGAGCPVCSTP</sequence>
<dbReference type="EMBL" id="AP023440">
    <property type="protein sequence ID" value="BCL26118.1"/>
    <property type="molecule type" value="Genomic_DNA"/>
</dbReference>
<feature type="compositionally biased region" description="Low complexity" evidence="1">
    <location>
        <begin position="62"/>
        <end position="89"/>
    </location>
</feature>
<dbReference type="AlphaFoldDB" id="A0A7G1NSA1"/>
<protein>
    <submittedName>
        <fullName evidence="2">Uncharacterized protein</fullName>
    </submittedName>
</protein>
<accession>A0A7G1NSA1</accession>
<keyword evidence="3" id="KW-1185">Reference proteome</keyword>
<feature type="region of interest" description="Disordered" evidence="1">
    <location>
        <begin position="62"/>
        <end position="111"/>
    </location>
</feature>
<dbReference type="KEGG" id="sgm:GCM10017557_09770"/>
<proteinExistence type="predicted"/>
<evidence type="ECO:0000313" key="3">
    <source>
        <dbReference type="Proteomes" id="UP000516444"/>
    </source>
</evidence>
<evidence type="ECO:0000256" key="1">
    <source>
        <dbReference type="SAM" id="MobiDB-lite"/>
    </source>
</evidence>
<name>A0A7G1NSA1_9ACTN</name>
<gene>
    <name evidence="2" type="ORF">GCM10017557_09770</name>
</gene>